<dbReference type="Gene3D" id="1.10.760.10">
    <property type="entry name" value="Cytochrome c-like domain"/>
    <property type="match status" value="1"/>
</dbReference>
<dbReference type="OrthoDB" id="9805828at2"/>
<dbReference type="EMBL" id="FNQO01000002">
    <property type="protein sequence ID" value="SEA08123.1"/>
    <property type="molecule type" value="Genomic_DNA"/>
</dbReference>
<sequence>MLLSIAAGMPGITLAEEANSSSQDFGGLPPGAGQAEVYGLCSSCHSLMIVKQQRLSKEAWLDTLDWMIEEQGMPRLPPKSLDLIASYLAEHYGTGGE</sequence>
<accession>A0A1H3Y981</accession>
<organism evidence="1 2">
    <name type="scientific">Microbulbifer marinus</name>
    <dbReference type="NCBI Taxonomy" id="658218"/>
    <lineage>
        <taxon>Bacteria</taxon>
        <taxon>Pseudomonadati</taxon>
        <taxon>Pseudomonadota</taxon>
        <taxon>Gammaproteobacteria</taxon>
        <taxon>Cellvibrionales</taxon>
        <taxon>Microbulbiferaceae</taxon>
        <taxon>Microbulbifer</taxon>
    </lineage>
</organism>
<proteinExistence type="predicted"/>
<dbReference type="SUPFAM" id="SSF46626">
    <property type="entry name" value="Cytochrome c"/>
    <property type="match status" value="1"/>
</dbReference>
<gene>
    <name evidence="1" type="ORF">SAMN05216562_1624</name>
</gene>
<dbReference type="InterPro" id="IPR036909">
    <property type="entry name" value="Cyt_c-like_dom_sf"/>
</dbReference>
<dbReference type="GO" id="GO:0020037">
    <property type="term" value="F:heme binding"/>
    <property type="evidence" value="ECO:0007669"/>
    <property type="project" value="InterPro"/>
</dbReference>
<reference evidence="2" key="1">
    <citation type="submission" date="2016-10" db="EMBL/GenBank/DDBJ databases">
        <authorList>
            <person name="Varghese N."/>
            <person name="Submissions S."/>
        </authorList>
    </citation>
    <scope>NUCLEOTIDE SEQUENCE [LARGE SCALE GENOMIC DNA]</scope>
    <source>
        <strain evidence="2">CGMCC 1.10657</strain>
    </source>
</reference>
<dbReference type="RefSeq" id="WP_091387093.1">
    <property type="nucleotide sequence ID" value="NZ_FNQO01000002.1"/>
</dbReference>
<keyword evidence="2" id="KW-1185">Reference proteome</keyword>
<dbReference type="GO" id="GO:0009055">
    <property type="term" value="F:electron transfer activity"/>
    <property type="evidence" value="ECO:0007669"/>
    <property type="project" value="InterPro"/>
</dbReference>
<name>A0A1H3Y981_9GAMM</name>
<dbReference type="AlphaFoldDB" id="A0A1H3Y981"/>
<evidence type="ECO:0000313" key="1">
    <source>
        <dbReference type="EMBL" id="SEA08123.1"/>
    </source>
</evidence>
<evidence type="ECO:0000313" key="2">
    <source>
        <dbReference type="Proteomes" id="UP000198658"/>
    </source>
</evidence>
<dbReference type="Proteomes" id="UP000198658">
    <property type="component" value="Unassembled WGS sequence"/>
</dbReference>
<protein>
    <submittedName>
        <fullName evidence="1">Cytochrome c</fullName>
    </submittedName>
</protein>
<dbReference type="STRING" id="658218.SAMN05216562_1624"/>